<organism evidence="9 10">
    <name type="scientific">Chelatococcus asaccharovorans</name>
    <dbReference type="NCBI Taxonomy" id="28210"/>
    <lineage>
        <taxon>Bacteria</taxon>
        <taxon>Pseudomonadati</taxon>
        <taxon>Pseudomonadota</taxon>
        <taxon>Alphaproteobacteria</taxon>
        <taxon>Hyphomicrobiales</taxon>
        <taxon>Chelatococcaceae</taxon>
        <taxon>Chelatococcus</taxon>
    </lineage>
</organism>
<dbReference type="InterPro" id="IPR035906">
    <property type="entry name" value="MetI-like_sf"/>
</dbReference>
<evidence type="ECO:0000256" key="6">
    <source>
        <dbReference type="ARBA" id="ARBA00023136"/>
    </source>
</evidence>
<dbReference type="PANTHER" id="PTHR32243:SF18">
    <property type="entry name" value="INNER MEMBRANE ABC TRANSPORTER PERMEASE PROTEIN YCJP"/>
    <property type="match status" value="1"/>
</dbReference>
<feature type="transmembrane region" description="Helical" evidence="7">
    <location>
        <begin position="123"/>
        <end position="147"/>
    </location>
</feature>
<keyword evidence="10" id="KW-1185">Reference proteome</keyword>
<feature type="transmembrane region" description="Helical" evidence="7">
    <location>
        <begin position="28"/>
        <end position="47"/>
    </location>
</feature>
<feature type="transmembrane region" description="Helical" evidence="7">
    <location>
        <begin position="87"/>
        <end position="111"/>
    </location>
</feature>
<evidence type="ECO:0000256" key="1">
    <source>
        <dbReference type="ARBA" id="ARBA00004651"/>
    </source>
</evidence>
<dbReference type="GO" id="GO:0005886">
    <property type="term" value="C:plasma membrane"/>
    <property type="evidence" value="ECO:0007669"/>
    <property type="project" value="UniProtKB-SubCell"/>
</dbReference>
<evidence type="ECO:0000313" key="10">
    <source>
        <dbReference type="Proteomes" id="UP000248021"/>
    </source>
</evidence>
<dbReference type="Gene3D" id="1.10.3720.10">
    <property type="entry name" value="MetI-like"/>
    <property type="match status" value="1"/>
</dbReference>
<evidence type="ECO:0000256" key="3">
    <source>
        <dbReference type="ARBA" id="ARBA00022475"/>
    </source>
</evidence>
<dbReference type="EMBL" id="QJJK01000003">
    <property type="protein sequence ID" value="PXW61803.1"/>
    <property type="molecule type" value="Genomic_DNA"/>
</dbReference>
<comment type="caution">
    <text evidence="9">The sequence shown here is derived from an EMBL/GenBank/DDBJ whole genome shotgun (WGS) entry which is preliminary data.</text>
</comment>
<protein>
    <submittedName>
        <fullName evidence="9">Carbohydrate ABC transporter membrane protein 2 (CUT1 family)</fullName>
    </submittedName>
</protein>
<evidence type="ECO:0000256" key="4">
    <source>
        <dbReference type="ARBA" id="ARBA00022692"/>
    </source>
</evidence>
<feature type="transmembrane region" description="Helical" evidence="7">
    <location>
        <begin position="261"/>
        <end position="279"/>
    </location>
</feature>
<keyword evidence="2 7" id="KW-0813">Transport</keyword>
<dbReference type="AlphaFoldDB" id="A0A2V3UBB5"/>
<name>A0A2V3UBB5_9HYPH</name>
<dbReference type="SUPFAM" id="SSF161098">
    <property type="entry name" value="MetI-like"/>
    <property type="match status" value="1"/>
</dbReference>
<dbReference type="PROSITE" id="PS50928">
    <property type="entry name" value="ABC_TM1"/>
    <property type="match status" value="1"/>
</dbReference>
<keyword evidence="3" id="KW-1003">Cell membrane</keyword>
<dbReference type="RefSeq" id="WP_110374095.1">
    <property type="nucleotide sequence ID" value="NZ_JAHBRY010000001.1"/>
</dbReference>
<reference evidence="9 10" key="1">
    <citation type="submission" date="2018-05" db="EMBL/GenBank/DDBJ databases">
        <title>Genomic Encyclopedia of Type Strains, Phase IV (KMG-IV): sequencing the most valuable type-strain genomes for metagenomic binning, comparative biology and taxonomic classification.</title>
        <authorList>
            <person name="Goeker M."/>
        </authorList>
    </citation>
    <scope>NUCLEOTIDE SEQUENCE [LARGE SCALE GENOMIC DNA]</scope>
    <source>
        <strain evidence="9 10">DSM 6462</strain>
    </source>
</reference>
<evidence type="ECO:0000256" key="7">
    <source>
        <dbReference type="RuleBase" id="RU363032"/>
    </source>
</evidence>
<evidence type="ECO:0000259" key="8">
    <source>
        <dbReference type="PROSITE" id="PS50928"/>
    </source>
</evidence>
<keyword evidence="6 7" id="KW-0472">Membrane</keyword>
<dbReference type="CDD" id="cd06261">
    <property type="entry name" value="TM_PBP2"/>
    <property type="match status" value="1"/>
</dbReference>
<dbReference type="GO" id="GO:0055085">
    <property type="term" value="P:transmembrane transport"/>
    <property type="evidence" value="ECO:0007669"/>
    <property type="project" value="InterPro"/>
</dbReference>
<sequence length="294" mass="32044">MRSFVNSARTMGAVSAAGSARLAFLRSAAAFAFTLLCAGLVIFPYYWMFVSSLGSSSLFEWPPRIIPSSISFKAYEKIFTERAVLTWLTNTAVVASATSIFCTIVAINAGYALSRFRGKMTGAFGIFILFSQMLPATLIVVPLYVIFRQLGLYNTLIGLAIADAAFILPLATWLMKGFFDRIPIDLEEQAQIDGCSRMGAFYRVTLPLAIPGLVVVTAFSFITGWDEFFLARTLIATQSNWVLSVGLTSFESQYSVAWDEMMAASVVFALPAAAFFLVIQRYLVSGLTSGAVKG</sequence>
<evidence type="ECO:0000256" key="5">
    <source>
        <dbReference type="ARBA" id="ARBA00022989"/>
    </source>
</evidence>
<feature type="domain" description="ABC transmembrane type-1" evidence="8">
    <location>
        <begin position="88"/>
        <end position="279"/>
    </location>
</feature>
<keyword evidence="4 7" id="KW-0812">Transmembrane</keyword>
<dbReference type="PANTHER" id="PTHR32243">
    <property type="entry name" value="MALTOSE TRANSPORT SYSTEM PERMEASE-RELATED"/>
    <property type="match status" value="1"/>
</dbReference>
<evidence type="ECO:0000256" key="2">
    <source>
        <dbReference type="ARBA" id="ARBA00022448"/>
    </source>
</evidence>
<accession>A0A2V3UBB5</accession>
<keyword evidence="5 7" id="KW-1133">Transmembrane helix</keyword>
<dbReference type="Proteomes" id="UP000248021">
    <property type="component" value="Unassembled WGS sequence"/>
</dbReference>
<proteinExistence type="inferred from homology"/>
<evidence type="ECO:0000313" key="9">
    <source>
        <dbReference type="EMBL" id="PXW61803.1"/>
    </source>
</evidence>
<comment type="similarity">
    <text evidence="7">Belongs to the binding-protein-dependent transport system permease family.</text>
</comment>
<feature type="transmembrane region" description="Helical" evidence="7">
    <location>
        <begin position="153"/>
        <end position="179"/>
    </location>
</feature>
<comment type="subcellular location">
    <subcellularLocation>
        <location evidence="1 7">Cell membrane</location>
        <topology evidence="1 7">Multi-pass membrane protein</topology>
    </subcellularLocation>
</comment>
<gene>
    <name evidence="9" type="ORF">C7450_103321</name>
</gene>
<dbReference type="OrthoDB" id="9815445at2"/>
<dbReference type="InterPro" id="IPR050901">
    <property type="entry name" value="BP-dep_ABC_trans_perm"/>
</dbReference>
<dbReference type="InterPro" id="IPR000515">
    <property type="entry name" value="MetI-like"/>
</dbReference>
<feature type="transmembrane region" description="Helical" evidence="7">
    <location>
        <begin position="200"/>
        <end position="222"/>
    </location>
</feature>
<dbReference type="Pfam" id="PF00528">
    <property type="entry name" value="BPD_transp_1"/>
    <property type="match status" value="1"/>
</dbReference>